<dbReference type="Proteomes" id="UP000827092">
    <property type="component" value="Unassembled WGS sequence"/>
</dbReference>
<protein>
    <submittedName>
        <fullName evidence="1">Uncharacterized protein</fullName>
    </submittedName>
</protein>
<comment type="caution">
    <text evidence="1">The sequence shown here is derived from an EMBL/GenBank/DDBJ whole genome shotgun (WGS) entry which is preliminary data.</text>
</comment>
<keyword evidence="2" id="KW-1185">Reference proteome</keyword>
<proteinExistence type="predicted"/>
<sequence length="212" mass="22020">MLLTNKLSDLGSNTLNDLINKLNESFAKIDGTNATPAGVNAMLGTLKDKVVKASELPTKVIEKAVVDVLVPALATVGTGTSKQVYTKADADTAFVQTSGLTNTLKTEVVKPAVVDVLVPALATVGTGTSKQVYTKADADTARTLALNTKVNVDGSNAGAIVNALTKDPTFINAAKIHANAGDAGFQSAVREVISQPYFDIPADDSTPITAYW</sequence>
<evidence type="ECO:0000313" key="2">
    <source>
        <dbReference type="Proteomes" id="UP000827092"/>
    </source>
</evidence>
<evidence type="ECO:0000313" key="1">
    <source>
        <dbReference type="EMBL" id="KAG8173428.1"/>
    </source>
</evidence>
<accession>A0AAV6TP14</accession>
<organism evidence="1 2">
    <name type="scientific">Oedothorax gibbosus</name>
    <dbReference type="NCBI Taxonomy" id="931172"/>
    <lineage>
        <taxon>Eukaryota</taxon>
        <taxon>Metazoa</taxon>
        <taxon>Ecdysozoa</taxon>
        <taxon>Arthropoda</taxon>
        <taxon>Chelicerata</taxon>
        <taxon>Arachnida</taxon>
        <taxon>Araneae</taxon>
        <taxon>Araneomorphae</taxon>
        <taxon>Entelegynae</taxon>
        <taxon>Araneoidea</taxon>
        <taxon>Linyphiidae</taxon>
        <taxon>Erigoninae</taxon>
        <taxon>Oedothorax</taxon>
    </lineage>
</organism>
<gene>
    <name evidence="1" type="ORF">JTE90_010363</name>
</gene>
<name>A0AAV6TP14_9ARAC</name>
<dbReference type="EMBL" id="JAFNEN010001779">
    <property type="protein sequence ID" value="KAG8173428.1"/>
    <property type="molecule type" value="Genomic_DNA"/>
</dbReference>
<dbReference type="AlphaFoldDB" id="A0AAV6TP14"/>
<reference evidence="1 2" key="1">
    <citation type="journal article" date="2022" name="Nat. Ecol. Evol.">
        <title>A masculinizing supergene underlies an exaggerated male reproductive morph in a spider.</title>
        <authorList>
            <person name="Hendrickx F."/>
            <person name="De Corte Z."/>
            <person name="Sonet G."/>
            <person name="Van Belleghem S.M."/>
            <person name="Kostlbacher S."/>
            <person name="Vangestel C."/>
        </authorList>
    </citation>
    <scope>NUCLEOTIDE SEQUENCE [LARGE SCALE GENOMIC DNA]</scope>
    <source>
        <strain evidence="1">W744_W776</strain>
    </source>
</reference>